<feature type="non-terminal residue" evidence="2">
    <location>
        <position position="1"/>
    </location>
</feature>
<gene>
    <name evidence="2" type="ORF">L345_08300</name>
</gene>
<organism evidence="2 3">
    <name type="scientific">Ophiophagus hannah</name>
    <name type="common">King cobra</name>
    <name type="synonym">Naja hannah</name>
    <dbReference type="NCBI Taxonomy" id="8665"/>
    <lineage>
        <taxon>Eukaryota</taxon>
        <taxon>Metazoa</taxon>
        <taxon>Chordata</taxon>
        <taxon>Craniata</taxon>
        <taxon>Vertebrata</taxon>
        <taxon>Euteleostomi</taxon>
        <taxon>Lepidosauria</taxon>
        <taxon>Squamata</taxon>
        <taxon>Bifurcata</taxon>
        <taxon>Unidentata</taxon>
        <taxon>Episquamata</taxon>
        <taxon>Toxicofera</taxon>
        <taxon>Serpentes</taxon>
        <taxon>Colubroidea</taxon>
        <taxon>Elapidae</taxon>
        <taxon>Elapinae</taxon>
        <taxon>Ophiophagus</taxon>
    </lineage>
</organism>
<keyword evidence="3" id="KW-1185">Reference proteome</keyword>
<reference evidence="2 3" key="1">
    <citation type="journal article" date="2013" name="Proc. Natl. Acad. Sci. U.S.A.">
        <title>The king cobra genome reveals dynamic gene evolution and adaptation in the snake venom system.</title>
        <authorList>
            <person name="Vonk F.J."/>
            <person name="Casewell N.R."/>
            <person name="Henkel C.V."/>
            <person name="Heimberg A.M."/>
            <person name="Jansen H.J."/>
            <person name="McCleary R.J."/>
            <person name="Kerkkamp H.M."/>
            <person name="Vos R.A."/>
            <person name="Guerreiro I."/>
            <person name="Calvete J.J."/>
            <person name="Wuster W."/>
            <person name="Woods A.E."/>
            <person name="Logan J.M."/>
            <person name="Harrison R.A."/>
            <person name="Castoe T.A."/>
            <person name="de Koning A.P."/>
            <person name="Pollock D.D."/>
            <person name="Yandell M."/>
            <person name="Calderon D."/>
            <person name="Renjifo C."/>
            <person name="Currier R.B."/>
            <person name="Salgado D."/>
            <person name="Pla D."/>
            <person name="Sanz L."/>
            <person name="Hyder A.S."/>
            <person name="Ribeiro J.M."/>
            <person name="Arntzen J.W."/>
            <person name="van den Thillart G.E."/>
            <person name="Boetzer M."/>
            <person name="Pirovano W."/>
            <person name="Dirks R.P."/>
            <person name="Spaink H.P."/>
            <person name="Duboule D."/>
            <person name="McGlinn E."/>
            <person name="Kini R.M."/>
            <person name="Richardson M.K."/>
        </authorList>
    </citation>
    <scope>NUCLEOTIDE SEQUENCE</scope>
    <source>
        <tissue evidence="2">Blood</tissue>
    </source>
</reference>
<dbReference type="EMBL" id="AZIM01001721">
    <property type="protein sequence ID" value="ETE65930.1"/>
    <property type="molecule type" value="Genomic_DNA"/>
</dbReference>
<proteinExistence type="predicted"/>
<evidence type="ECO:0000313" key="3">
    <source>
        <dbReference type="Proteomes" id="UP000018936"/>
    </source>
</evidence>
<dbReference type="OrthoDB" id="7420673at2759"/>
<feature type="region of interest" description="Disordered" evidence="1">
    <location>
        <begin position="1"/>
        <end position="23"/>
    </location>
</feature>
<protein>
    <submittedName>
        <fullName evidence="2">Uncharacterized protein</fullName>
    </submittedName>
</protein>
<dbReference type="AlphaFoldDB" id="V8NV24"/>
<evidence type="ECO:0000313" key="2">
    <source>
        <dbReference type="EMBL" id="ETE65930.1"/>
    </source>
</evidence>
<comment type="caution">
    <text evidence="2">The sequence shown here is derived from an EMBL/GenBank/DDBJ whole genome shotgun (WGS) entry which is preliminary data.</text>
</comment>
<evidence type="ECO:0000256" key="1">
    <source>
        <dbReference type="SAM" id="MobiDB-lite"/>
    </source>
</evidence>
<sequence length="443" mass="50465">MQTTINTPNFAHPPSCGSRETRNTTRTWDTNISWNTSYSFNSGIAFITFFETRKSSTLLPREAFLSVDSLLSWPSFQPHSTIETSNAMRSFRTLNKNVAEKGVGCNSEQRFYAKVVFTFKTSEARHSSHSRETRFPSFSFSSNKALSTFVPWQTFHPYRTYFPWLSWFSSDTRGSCNNISHLWTALALQLYNGDEHRPLEPETTGTYVLFYPGTPVGLGVQGIQMLLVVLGYRSGQWAQETQDSLWIQRDQGSHLFLTEGDNNLLSLGIQVAHCLQKSLVVLLEHHLPSKPGKPGFPRSPFSPGIPGAPLLPLEKIYHLADIALSAVRREAAAYRERLKSSIFRLTEDFKEFESRVDLWKTTKNQHWKELMEELAPGPDKSWEVWKSLKRLRMDTTRYRDTLNKWGYPVASALCDCGGMQTTTHTYTCPLCPDQCTLEDLMAA</sequence>
<name>V8NV24_OPHHA</name>
<accession>V8NV24</accession>
<dbReference type="Proteomes" id="UP000018936">
    <property type="component" value="Unassembled WGS sequence"/>
</dbReference>